<evidence type="ECO:0000313" key="3">
    <source>
        <dbReference type="Proteomes" id="UP000326936"/>
    </source>
</evidence>
<dbReference type="EMBL" id="CP045350">
    <property type="protein sequence ID" value="QFT25182.1"/>
    <property type="molecule type" value="Genomic_DNA"/>
</dbReference>
<feature type="transmembrane region" description="Helical" evidence="1">
    <location>
        <begin position="12"/>
        <end position="36"/>
    </location>
</feature>
<reference evidence="2 3" key="1">
    <citation type="submission" date="2019-10" db="EMBL/GenBank/DDBJ databases">
        <title>Complete genome sequence of Vibrio sp. strain THAF100, isolated from non-filtered water from the water column of tank 6 of a marine aquarium containing stony-coral fragments. Water maintained at 26 degree C.</title>
        <authorList>
            <person name="Ruckert C."/>
            <person name="Franco A."/>
            <person name="Kalinowski J."/>
            <person name="Glaeser S."/>
        </authorList>
    </citation>
    <scope>NUCLEOTIDE SEQUENCE [LARGE SCALE GENOMIC DNA]</scope>
    <source>
        <strain evidence="2 3">THAF100</strain>
    </source>
</reference>
<dbReference type="OrthoDB" id="5593857at2"/>
<name>A0A5P9CI22_9VIBR</name>
<evidence type="ECO:0000313" key="2">
    <source>
        <dbReference type="EMBL" id="QFT25182.1"/>
    </source>
</evidence>
<accession>A0A5P9CI22</accession>
<dbReference type="Proteomes" id="UP000326936">
    <property type="component" value="Chromosome"/>
</dbReference>
<dbReference type="InterPro" id="IPR012902">
    <property type="entry name" value="N_methyl_site"/>
</dbReference>
<organism evidence="2 3">
    <name type="scientific">Vibrio aquimaris</name>
    <dbReference type="NCBI Taxonomy" id="2587862"/>
    <lineage>
        <taxon>Bacteria</taxon>
        <taxon>Pseudomonadati</taxon>
        <taxon>Pseudomonadota</taxon>
        <taxon>Gammaproteobacteria</taxon>
        <taxon>Vibrionales</taxon>
        <taxon>Vibrionaceae</taxon>
        <taxon>Vibrio</taxon>
    </lineage>
</organism>
<keyword evidence="1" id="KW-0812">Transmembrane</keyword>
<dbReference type="Gene3D" id="3.30.700.10">
    <property type="entry name" value="Glycoprotein, Type 4 Pilin"/>
    <property type="match status" value="1"/>
</dbReference>
<evidence type="ECO:0000256" key="1">
    <source>
        <dbReference type="SAM" id="Phobius"/>
    </source>
</evidence>
<dbReference type="SUPFAM" id="SSF54523">
    <property type="entry name" value="Pili subunits"/>
    <property type="match status" value="1"/>
</dbReference>
<dbReference type="AlphaFoldDB" id="A0A5P9CI22"/>
<dbReference type="Pfam" id="PF07963">
    <property type="entry name" value="N_methyl"/>
    <property type="match status" value="1"/>
</dbReference>
<dbReference type="NCBIfam" id="TIGR02532">
    <property type="entry name" value="IV_pilin_GFxxxE"/>
    <property type="match status" value="1"/>
</dbReference>
<keyword evidence="1" id="KW-1133">Transmembrane helix</keyword>
<dbReference type="InterPro" id="IPR045584">
    <property type="entry name" value="Pilin-like"/>
</dbReference>
<dbReference type="RefSeq" id="WP_152429469.1">
    <property type="nucleotide sequence ID" value="NZ_CBCSDK010000017.1"/>
</dbReference>
<proteinExistence type="predicted"/>
<keyword evidence="3" id="KW-1185">Reference proteome</keyword>
<protein>
    <submittedName>
        <fullName evidence="2">Uncharacterized protein</fullName>
    </submittedName>
</protein>
<sequence length="189" mass="19999">MPMLQAAKLRGFTLIEMIIVITILAIVVGGVSIALFPRSKQSADQIAAVKAAELGRAVIDEVLGRNFDHNSGPNGGLPECVLSGVSGATCTISTALGPETGSGESNNTLYNDVDDFNGFNGSARDVLGATLSEGYPGYNIAIAVYYEDFNGGVMQGTLSTNITHYKRIEVTVTDRQGNQYPFAVIRGNY</sequence>
<gene>
    <name evidence="2" type="ORF">FIV01_01785</name>
</gene>
<dbReference type="KEGG" id="vaq:FIV01_01785"/>
<keyword evidence="1" id="KW-0472">Membrane</keyword>
<dbReference type="PROSITE" id="PS00409">
    <property type="entry name" value="PROKAR_NTER_METHYL"/>
    <property type="match status" value="1"/>
</dbReference>